<keyword evidence="5 6" id="KW-0472">Membrane</keyword>
<evidence type="ECO:0000256" key="1">
    <source>
        <dbReference type="ARBA" id="ARBA00004141"/>
    </source>
</evidence>
<evidence type="ECO:0000256" key="6">
    <source>
        <dbReference type="SAM" id="Phobius"/>
    </source>
</evidence>
<evidence type="ECO:0000313" key="8">
    <source>
        <dbReference type="Proteomes" id="UP000730618"/>
    </source>
</evidence>
<organism evidence="7 8">
    <name type="scientific">Paenibacillus allorhizosphaerae</name>
    <dbReference type="NCBI Taxonomy" id="2849866"/>
    <lineage>
        <taxon>Bacteria</taxon>
        <taxon>Bacillati</taxon>
        <taxon>Bacillota</taxon>
        <taxon>Bacilli</taxon>
        <taxon>Bacillales</taxon>
        <taxon>Paenibacillaceae</taxon>
        <taxon>Paenibacillus</taxon>
    </lineage>
</organism>
<gene>
    <name evidence="7" type="ORF">PAECIP111802_04773</name>
</gene>
<protein>
    <recommendedName>
        <fullName evidence="9">TerC family protein</fullName>
    </recommendedName>
</protein>
<keyword evidence="8" id="KW-1185">Reference proteome</keyword>
<evidence type="ECO:0000256" key="2">
    <source>
        <dbReference type="ARBA" id="ARBA00007511"/>
    </source>
</evidence>
<feature type="transmembrane region" description="Helical" evidence="6">
    <location>
        <begin position="72"/>
        <end position="89"/>
    </location>
</feature>
<dbReference type="Proteomes" id="UP000730618">
    <property type="component" value="Unassembled WGS sequence"/>
</dbReference>
<feature type="transmembrane region" description="Helical" evidence="6">
    <location>
        <begin position="195"/>
        <end position="214"/>
    </location>
</feature>
<dbReference type="Pfam" id="PF03741">
    <property type="entry name" value="TerC"/>
    <property type="match status" value="1"/>
</dbReference>
<feature type="transmembrane region" description="Helical" evidence="6">
    <location>
        <begin position="45"/>
        <end position="66"/>
    </location>
</feature>
<feature type="transmembrane region" description="Helical" evidence="6">
    <location>
        <begin position="133"/>
        <end position="154"/>
    </location>
</feature>
<dbReference type="EMBL" id="CAJVCE010000015">
    <property type="protein sequence ID" value="CAG7650651.1"/>
    <property type="molecule type" value="Genomic_DNA"/>
</dbReference>
<comment type="caution">
    <text evidence="7">The sequence shown here is derived from an EMBL/GenBank/DDBJ whole genome shotgun (WGS) entry which is preliminary data.</text>
</comment>
<reference evidence="7 8" key="1">
    <citation type="submission" date="2021-06" db="EMBL/GenBank/DDBJ databases">
        <authorList>
            <person name="Criscuolo A."/>
        </authorList>
    </citation>
    <scope>NUCLEOTIDE SEQUENCE [LARGE SCALE GENOMIC DNA]</scope>
    <source>
        <strain evidence="8">CIP 111802</strain>
    </source>
</reference>
<comment type="similarity">
    <text evidence="2">Belongs to the TerC family.</text>
</comment>
<name>A0ABM8VMZ5_9BACL</name>
<dbReference type="NCBIfam" id="TIGR03717">
    <property type="entry name" value="R_switched_YjbE"/>
    <property type="match status" value="1"/>
</dbReference>
<keyword evidence="4 6" id="KW-1133">Transmembrane helix</keyword>
<accession>A0ABM8VMZ5</accession>
<feature type="transmembrane region" description="Helical" evidence="6">
    <location>
        <begin position="12"/>
        <end position="33"/>
    </location>
</feature>
<evidence type="ECO:0000256" key="4">
    <source>
        <dbReference type="ARBA" id="ARBA00022989"/>
    </source>
</evidence>
<proteinExistence type="inferred from homology"/>
<evidence type="ECO:0000256" key="3">
    <source>
        <dbReference type="ARBA" id="ARBA00022692"/>
    </source>
</evidence>
<dbReference type="PANTHER" id="PTHR30238">
    <property type="entry name" value="MEMBRANE BOUND PREDICTED REDOX MODULATOR"/>
    <property type="match status" value="1"/>
</dbReference>
<evidence type="ECO:0000256" key="5">
    <source>
        <dbReference type="ARBA" id="ARBA00023136"/>
    </source>
</evidence>
<dbReference type="InterPro" id="IPR022301">
    <property type="entry name" value="Integral_membrane_YjbE"/>
</dbReference>
<comment type="subcellular location">
    <subcellularLocation>
        <location evidence="1">Membrane</location>
        <topology evidence="1">Multi-pass membrane protein</topology>
    </subcellularLocation>
</comment>
<dbReference type="InterPro" id="IPR005496">
    <property type="entry name" value="Integral_membrane_TerC"/>
</dbReference>
<evidence type="ECO:0000313" key="7">
    <source>
        <dbReference type="EMBL" id="CAG7650651.1"/>
    </source>
</evidence>
<evidence type="ECO:0008006" key="9">
    <source>
        <dbReference type="Google" id="ProtNLM"/>
    </source>
</evidence>
<dbReference type="RefSeq" id="WP_218101045.1">
    <property type="nucleotide sequence ID" value="NZ_CAJVCE010000015.1"/>
</dbReference>
<feature type="transmembrane region" description="Helical" evidence="6">
    <location>
        <begin position="161"/>
        <end position="180"/>
    </location>
</feature>
<keyword evidence="3 6" id="KW-0812">Transmembrane</keyword>
<feature type="transmembrane region" description="Helical" evidence="6">
    <location>
        <begin position="110"/>
        <end position="127"/>
    </location>
</feature>
<sequence length="269" mass="29485">MELLSAEFFAALLSIILIDLVLAGDNAIVIGLAARNLPKTHQKRAIIWGTVGAVVIRAAATLAVVWLLGLPALLLIGGFILIWIAYKLLVDNKDHAIEAKPQLWPAIRTIIIADAVMGFDNVMAVAGAAHGDFILVIIGLLISVPIMVWGSTLFIRWVEKYPWIIYIGSGVLAFTAGKMITGDLFVKAYFEENVILKWVIIAVIVVGVMLAGLWKKMLGFLISVNERGQLTIPHELETEANIQPDDSFRASRDEKGRIVLVKLEAERLT</sequence>
<dbReference type="PANTHER" id="PTHR30238:SF4">
    <property type="entry name" value="SLL1022 PROTEIN"/>
    <property type="match status" value="1"/>
</dbReference>